<dbReference type="InterPro" id="IPR050194">
    <property type="entry name" value="Glycosyltransferase_grp1"/>
</dbReference>
<keyword evidence="2" id="KW-0808">Transferase</keyword>
<gene>
    <name evidence="2" type="ORF">D7Z96_13810</name>
</gene>
<dbReference type="EMBL" id="RBNH01000013">
    <property type="protein sequence ID" value="RKO22280.1"/>
    <property type="molecule type" value="Genomic_DNA"/>
</dbReference>
<evidence type="ECO:0000256" key="1">
    <source>
        <dbReference type="ARBA" id="ARBA00021292"/>
    </source>
</evidence>
<proteinExistence type="predicted"/>
<dbReference type="Pfam" id="PF13692">
    <property type="entry name" value="Glyco_trans_1_4"/>
    <property type="match status" value="1"/>
</dbReference>
<dbReference type="SUPFAM" id="SSF53756">
    <property type="entry name" value="UDP-Glycosyltransferase/glycogen phosphorylase"/>
    <property type="match status" value="1"/>
</dbReference>
<dbReference type="AlphaFoldDB" id="A0A3B0FR24"/>
<protein>
    <recommendedName>
        <fullName evidence="1">D-inositol 3-phosphate glycosyltransferase</fullName>
    </recommendedName>
</protein>
<dbReference type="Gene3D" id="3.40.50.2000">
    <property type="entry name" value="Glycogen Phosphorylase B"/>
    <property type="match status" value="1"/>
</dbReference>
<dbReference type="GO" id="GO:0016757">
    <property type="term" value="F:glycosyltransferase activity"/>
    <property type="evidence" value="ECO:0007669"/>
    <property type="project" value="TreeGrafter"/>
</dbReference>
<dbReference type="OMA" id="VHGSWTT"/>
<dbReference type="RefSeq" id="WP_013599619.1">
    <property type="nucleotide sequence ID" value="NZ_RBNH01000013.1"/>
</dbReference>
<dbReference type="PANTHER" id="PTHR45947">
    <property type="entry name" value="SULFOQUINOVOSYL TRANSFERASE SQD2"/>
    <property type="match status" value="1"/>
</dbReference>
<comment type="caution">
    <text evidence="2">The sequence shown here is derived from an EMBL/GenBank/DDBJ whole genome shotgun (WGS) entry which is preliminary data.</text>
</comment>
<sequence>MRILLWHVHGSWTDAFVRGRHEYLLPVLPGGGAWGLGRAGRDWPASVREVELATLDAESVDAVVLQRPEEIEELARVLGRRPGVDLPAAYLEHNTPKEGFPFARHPLADQRAIPLVHVTHFNRLAWDNGSARSLVIEHGIPDPGHLYTGELPELGVVVNEPVRRGRVTGTDLLPAFASVAPLQVFGMKTDGLAAAAGIDQARLTSRGDLKTLELHRELARCRVYVHPMRWTSLGLSLLEAMHLGMPVVALATTEAPRAVPPEAGAVSADIDELLRCAQRLVANPDEARRRGVAAREAALERYGLGKFLDRWDELLADLGMEPGGRGINGRDERILVPARERKTP</sequence>
<dbReference type="Proteomes" id="UP000273159">
    <property type="component" value="Unassembled WGS sequence"/>
</dbReference>
<name>A0A3B0FR24_PSEPS</name>
<dbReference type="PANTHER" id="PTHR45947:SF3">
    <property type="entry name" value="SULFOQUINOVOSYL TRANSFERASE SQD2"/>
    <property type="match status" value="1"/>
</dbReference>
<organism evidence="2 3">
    <name type="scientific">Pseudarthrobacter phenanthrenivorans</name>
    <name type="common">Arthrobacter phenanthrenivorans</name>
    <dbReference type="NCBI Taxonomy" id="361575"/>
    <lineage>
        <taxon>Bacteria</taxon>
        <taxon>Bacillati</taxon>
        <taxon>Actinomycetota</taxon>
        <taxon>Actinomycetes</taxon>
        <taxon>Micrococcales</taxon>
        <taxon>Micrococcaceae</taxon>
        <taxon>Pseudarthrobacter</taxon>
    </lineage>
</organism>
<accession>A0A3B0FR24</accession>
<evidence type="ECO:0000313" key="3">
    <source>
        <dbReference type="Proteomes" id="UP000273159"/>
    </source>
</evidence>
<evidence type="ECO:0000313" key="2">
    <source>
        <dbReference type="EMBL" id="RKO22280.1"/>
    </source>
</evidence>
<reference evidence="3" key="2">
    <citation type="submission" date="2018-10" db="EMBL/GenBank/DDBJ databases">
        <authorList>
            <person name="Wang Y."/>
            <person name="Wang J."/>
            <person name="Yang X."/>
            <person name="Wang Z."/>
            <person name="Huang Y."/>
        </authorList>
    </citation>
    <scope>NUCLEOTIDE SEQUENCE [LARGE SCALE GENOMIC DNA]</scope>
    <source>
        <strain evidence="3">J015</strain>
    </source>
</reference>
<reference evidence="2 3" key="1">
    <citation type="submission" date="2018-10" db="EMBL/GenBank/DDBJ databases">
        <title>Genome-guide identification and characterization of bacteria that degrade polycyclic aromatic hydrocarbons and resist hexavalent chromium simultaneously.</title>
        <authorList>
            <person name="Feng H."/>
        </authorList>
    </citation>
    <scope>NUCLEOTIDE SEQUENCE [LARGE SCALE GENOMIC DNA]</scope>
    <source>
        <strain evidence="2 3">J015</strain>
    </source>
</reference>